<dbReference type="GO" id="GO:0043998">
    <property type="term" value="F:histone H2A acetyltransferase activity"/>
    <property type="evidence" value="ECO:0007669"/>
    <property type="project" value="InterPro"/>
</dbReference>
<protein>
    <recommendedName>
        <fullName evidence="5">N-alpha-acetyltransferase 40</fullName>
        <ecNumber evidence="4">2.3.1.257</ecNumber>
    </recommendedName>
</protein>
<dbReference type="InterPro" id="IPR016181">
    <property type="entry name" value="Acyl_CoA_acyltransferase"/>
</dbReference>
<dbReference type="InterPro" id="IPR039949">
    <property type="entry name" value="NAA40"/>
</dbReference>
<evidence type="ECO:0000256" key="8">
    <source>
        <dbReference type="ARBA" id="ARBA00023242"/>
    </source>
</evidence>
<dbReference type="GO" id="GO:1990189">
    <property type="term" value="F:protein N-terminal-serine acetyltransferase activity"/>
    <property type="evidence" value="ECO:0007669"/>
    <property type="project" value="UniProtKB-EC"/>
</dbReference>
<dbReference type="Gene3D" id="3.40.630.30">
    <property type="match status" value="1"/>
</dbReference>
<dbReference type="InterPro" id="IPR000182">
    <property type="entry name" value="GNAT_dom"/>
</dbReference>
<comment type="catalytic activity">
    <reaction evidence="11">
        <text>N-terminal L-seryl-[histone H4] + acetyl-CoA = N-terminal N(alpha)-acetyl-L-seryl-[histone H4] + CoA + H(+)</text>
        <dbReference type="Rhea" id="RHEA:50596"/>
        <dbReference type="Rhea" id="RHEA-COMP:12740"/>
        <dbReference type="Rhea" id="RHEA-COMP:12743"/>
        <dbReference type="ChEBI" id="CHEBI:15378"/>
        <dbReference type="ChEBI" id="CHEBI:57287"/>
        <dbReference type="ChEBI" id="CHEBI:57288"/>
        <dbReference type="ChEBI" id="CHEBI:64738"/>
        <dbReference type="ChEBI" id="CHEBI:83690"/>
        <dbReference type="EC" id="2.3.1.257"/>
    </reaction>
</comment>
<evidence type="ECO:0000256" key="11">
    <source>
        <dbReference type="ARBA" id="ARBA00049524"/>
    </source>
</evidence>
<dbReference type="PROSITE" id="PS51186">
    <property type="entry name" value="GNAT"/>
    <property type="match status" value="1"/>
</dbReference>
<proteinExistence type="inferred from homology"/>
<dbReference type="GO" id="GO:0005634">
    <property type="term" value="C:nucleus"/>
    <property type="evidence" value="ECO:0007669"/>
    <property type="project" value="UniProtKB-SubCell"/>
</dbReference>
<dbReference type="AlphaFoldDB" id="A0A250XB49"/>
<dbReference type="SUPFAM" id="SSF55729">
    <property type="entry name" value="Acyl-CoA N-acyltransferases (Nat)"/>
    <property type="match status" value="1"/>
</dbReference>
<evidence type="ECO:0000256" key="10">
    <source>
        <dbReference type="ARBA" id="ARBA00047821"/>
    </source>
</evidence>
<evidence type="ECO:0000313" key="13">
    <source>
        <dbReference type="EMBL" id="GAX80284.1"/>
    </source>
</evidence>
<evidence type="ECO:0000256" key="7">
    <source>
        <dbReference type="ARBA" id="ARBA00022679"/>
    </source>
</evidence>
<evidence type="ECO:0000256" key="9">
    <source>
        <dbReference type="ARBA" id="ARBA00023315"/>
    </source>
</evidence>
<dbReference type="OrthoDB" id="424551at2759"/>
<dbReference type="GO" id="GO:0005737">
    <property type="term" value="C:cytoplasm"/>
    <property type="evidence" value="ECO:0007669"/>
    <property type="project" value="UniProtKB-SubCell"/>
</dbReference>
<organism evidence="13 14">
    <name type="scientific">Chlamydomonas eustigma</name>
    <dbReference type="NCBI Taxonomy" id="1157962"/>
    <lineage>
        <taxon>Eukaryota</taxon>
        <taxon>Viridiplantae</taxon>
        <taxon>Chlorophyta</taxon>
        <taxon>core chlorophytes</taxon>
        <taxon>Chlorophyceae</taxon>
        <taxon>CS clade</taxon>
        <taxon>Chlamydomonadales</taxon>
        <taxon>Chlamydomonadaceae</taxon>
        <taxon>Chlamydomonas</taxon>
    </lineage>
</organism>
<evidence type="ECO:0000256" key="6">
    <source>
        <dbReference type="ARBA" id="ARBA00022490"/>
    </source>
</evidence>
<keyword evidence="8" id="KW-0539">Nucleus</keyword>
<comment type="subcellular location">
    <subcellularLocation>
        <location evidence="2">Cytoplasm</location>
    </subcellularLocation>
    <subcellularLocation>
        <location evidence="1">Nucleus</location>
    </subcellularLocation>
</comment>
<dbReference type="CDD" id="cd04301">
    <property type="entry name" value="NAT_SF"/>
    <property type="match status" value="1"/>
</dbReference>
<keyword evidence="6" id="KW-0963">Cytoplasm</keyword>
<evidence type="ECO:0000256" key="5">
    <source>
        <dbReference type="ARBA" id="ARBA00015043"/>
    </source>
</evidence>
<dbReference type="PANTHER" id="PTHR20531:SF1">
    <property type="entry name" value="N-ALPHA-ACETYLTRANSFERASE 40"/>
    <property type="match status" value="1"/>
</dbReference>
<dbReference type="EMBL" id="BEGY01000050">
    <property type="protein sequence ID" value="GAX80284.1"/>
    <property type="molecule type" value="Genomic_DNA"/>
</dbReference>
<feature type="domain" description="N-acetyltransferase" evidence="12">
    <location>
        <begin position="105"/>
        <end position="256"/>
    </location>
</feature>
<comment type="catalytic activity">
    <reaction evidence="10">
        <text>N-terminal L-seryl-[histone H2A] + acetyl-CoA = N-terminal N(alpha)-acetyl-L-seryl-[histone H2A] + CoA + H(+)</text>
        <dbReference type="Rhea" id="RHEA:50600"/>
        <dbReference type="Rhea" id="RHEA-COMP:12742"/>
        <dbReference type="Rhea" id="RHEA-COMP:12744"/>
        <dbReference type="ChEBI" id="CHEBI:15378"/>
        <dbReference type="ChEBI" id="CHEBI:57287"/>
        <dbReference type="ChEBI" id="CHEBI:57288"/>
        <dbReference type="ChEBI" id="CHEBI:64738"/>
        <dbReference type="ChEBI" id="CHEBI:83690"/>
        <dbReference type="EC" id="2.3.1.257"/>
    </reaction>
</comment>
<evidence type="ECO:0000256" key="4">
    <source>
        <dbReference type="ARBA" id="ARBA00012950"/>
    </source>
</evidence>
<gene>
    <name evidence="13" type="ORF">CEUSTIGMA_g7722.t1</name>
</gene>
<dbReference type="Pfam" id="PF00583">
    <property type="entry name" value="Acetyltransf_1"/>
    <property type="match status" value="1"/>
</dbReference>
<reference evidence="13 14" key="1">
    <citation type="submission" date="2017-08" db="EMBL/GenBank/DDBJ databases">
        <title>Acidophilic green algal genome provides insights into adaptation to an acidic environment.</title>
        <authorList>
            <person name="Hirooka S."/>
            <person name="Hirose Y."/>
            <person name="Kanesaki Y."/>
            <person name="Higuchi S."/>
            <person name="Fujiwara T."/>
            <person name="Onuma R."/>
            <person name="Era A."/>
            <person name="Ohbayashi R."/>
            <person name="Uzuka A."/>
            <person name="Nozaki H."/>
            <person name="Yoshikawa H."/>
            <person name="Miyagishima S.Y."/>
        </authorList>
    </citation>
    <scope>NUCLEOTIDE SEQUENCE [LARGE SCALE GENOMIC DNA]</scope>
    <source>
        <strain evidence="13 14">NIES-2499</strain>
    </source>
</reference>
<dbReference type="GO" id="GO:0010485">
    <property type="term" value="F:histone H4 acetyltransferase activity"/>
    <property type="evidence" value="ECO:0007669"/>
    <property type="project" value="InterPro"/>
</dbReference>
<keyword evidence="9" id="KW-0012">Acyltransferase</keyword>
<keyword evidence="14" id="KW-1185">Reference proteome</keyword>
<dbReference type="EC" id="2.3.1.257" evidence="4"/>
<keyword evidence="7" id="KW-0808">Transferase</keyword>
<comment type="caution">
    <text evidence="13">The sequence shown here is derived from an EMBL/GenBank/DDBJ whole genome shotgun (WGS) entry which is preliminary data.</text>
</comment>
<name>A0A250XB49_9CHLO</name>
<accession>A0A250XB49</accession>
<dbReference type="Proteomes" id="UP000232323">
    <property type="component" value="Unassembled WGS sequence"/>
</dbReference>
<evidence type="ECO:0000259" key="12">
    <source>
        <dbReference type="PROSITE" id="PS51186"/>
    </source>
</evidence>
<evidence type="ECO:0000256" key="2">
    <source>
        <dbReference type="ARBA" id="ARBA00004496"/>
    </source>
</evidence>
<sequence>MPTKGTSTTGSRSNLLVVRAKQVEDPFSDLQNMLTFSAQSQSHGCKAMLTETSCAQEQQDCCPTRCKDQAEFDERNRSSNHHSGTEENISTFSFKFQHFKTPSQMVILGFMAWAFELIKSSLKTLYEPVWGWDDSKKMAQLQAASSRFIVATEHSADNQRPAAFINYRLESYDSSPACYLYEVMVDPVYQRLGLGTHMMCLVEDMAWGLGMDRCVLTEFKANKAAAAFYYKLGYRVDPTNPSSQTCGYVILSKNRPGSKSVKTK</sequence>
<evidence type="ECO:0000313" key="14">
    <source>
        <dbReference type="Proteomes" id="UP000232323"/>
    </source>
</evidence>
<dbReference type="STRING" id="1157962.A0A250XB49"/>
<comment type="similarity">
    <text evidence="3">Belongs to the acetyltransferase family. NAA40 subfamily.</text>
</comment>
<dbReference type="PANTHER" id="PTHR20531">
    <property type="entry name" value="N-ALPHA-ACETYLTRANSFERASE 40"/>
    <property type="match status" value="1"/>
</dbReference>
<evidence type="ECO:0000256" key="1">
    <source>
        <dbReference type="ARBA" id="ARBA00004123"/>
    </source>
</evidence>
<evidence type="ECO:0000256" key="3">
    <source>
        <dbReference type="ARBA" id="ARBA00008870"/>
    </source>
</evidence>